<dbReference type="Gene3D" id="3.90.10.10">
    <property type="entry name" value="Cytochrome C3"/>
    <property type="match status" value="1"/>
</dbReference>
<dbReference type="GO" id="GO:0016491">
    <property type="term" value="F:oxidoreductase activity"/>
    <property type="evidence" value="ECO:0007669"/>
    <property type="project" value="TreeGrafter"/>
</dbReference>
<dbReference type="Proteomes" id="UP000886162">
    <property type="component" value="Unassembled WGS sequence"/>
</dbReference>
<dbReference type="AlphaFoldDB" id="A0A831LS48"/>
<accession>A0A831LS48</accession>
<dbReference type="PANTHER" id="PTHR35038:SF8">
    <property type="entry name" value="C-TYPE POLYHEME CYTOCHROME OMCC"/>
    <property type="match status" value="1"/>
</dbReference>
<protein>
    <recommendedName>
        <fullName evidence="4">Cytochrome C</fullName>
    </recommendedName>
</protein>
<gene>
    <name evidence="3" type="ORF">ENN94_00220</name>
</gene>
<dbReference type="EMBL" id="DSDO01000017">
    <property type="protein sequence ID" value="HDR46105.1"/>
    <property type="molecule type" value="Genomic_DNA"/>
</dbReference>
<dbReference type="InterPro" id="IPR051829">
    <property type="entry name" value="Multiheme_Cytochr_ET"/>
</dbReference>
<dbReference type="SUPFAM" id="SSF48695">
    <property type="entry name" value="Multiheme cytochromes"/>
    <property type="match status" value="1"/>
</dbReference>
<keyword evidence="1 2" id="KW-0732">Signal</keyword>
<feature type="chain" id="PRO_5032936014" description="Cytochrome C" evidence="2">
    <location>
        <begin position="25"/>
        <end position="278"/>
    </location>
</feature>
<evidence type="ECO:0000256" key="2">
    <source>
        <dbReference type="SAM" id="SignalP"/>
    </source>
</evidence>
<dbReference type="InterPro" id="IPR036280">
    <property type="entry name" value="Multihaem_cyt_sf"/>
</dbReference>
<sequence>MKFLSGLRLATILLFVLFSTLTSAAEKPPGAGVYQQEVPEMGTLECAKCHESVFTTIRDEGGRHQLQCRECHVKFHSFQQGLTWEERMPRCQGCHGLTHGETFIDCLSCHRNAHAPVASMVEVERLANQCGSCHSEPQMTLSEQASAHTALDCTECHYGNHGSIPACTDCHAEPHTPYRDNAGCVACHPAHAPLDITLENGVKNSLCQPCHGQAVEQVEQGTKQHAALSCVFCHAGQHGDIPSCEQCHGTGPHNAEMLKQFKGCNDCHGDAHTLSLQE</sequence>
<proteinExistence type="predicted"/>
<evidence type="ECO:0000313" key="3">
    <source>
        <dbReference type="EMBL" id="HDR46105.1"/>
    </source>
</evidence>
<organism evidence="3">
    <name type="scientific">Geoalkalibacter subterraneus</name>
    <dbReference type="NCBI Taxonomy" id="483547"/>
    <lineage>
        <taxon>Bacteria</taxon>
        <taxon>Pseudomonadati</taxon>
        <taxon>Thermodesulfobacteriota</taxon>
        <taxon>Desulfuromonadia</taxon>
        <taxon>Desulfuromonadales</taxon>
        <taxon>Geoalkalibacteraceae</taxon>
        <taxon>Geoalkalibacter</taxon>
    </lineage>
</organism>
<evidence type="ECO:0000256" key="1">
    <source>
        <dbReference type="ARBA" id="ARBA00022729"/>
    </source>
</evidence>
<dbReference type="PANTHER" id="PTHR35038">
    <property type="entry name" value="DISSIMILATORY SULFITE REDUCTASE SIRA"/>
    <property type="match status" value="1"/>
</dbReference>
<evidence type="ECO:0008006" key="4">
    <source>
        <dbReference type="Google" id="ProtNLM"/>
    </source>
</evidence>
<feature type="signal peptide" evidence="2">
    <location>
        <begin position="1"/>
        <end position="24"/>
    </location>
</feature>
<name>A0A831LS48_9BACT</name>
<comment type="caution">
    <text evidence="3">The sequence shown here is derived from an EMBL/GenBank/DDBJ whole genome shotgun (WGS) entry which is preliminary data.</text>
</comment>
<reference evidence="3" key="1">
    <citation type="journal article" date="2020" name="mSystems">
        <title>Genome- and Community-Level Interaction Insights into Carbon Utilization and Element Cycling Functions of Hydrothermarchaeota in Hydrothermal Sediment.</title>
        <authorList>
            <person name="Zhou Z."/>
            <person name="Liu Y."/>
            <person name="Xu W."/>
            <person name="Pan J."/>
            <person name="Luo Z.H."/>
            <person name="Li M."/>
        </authorList>
    </citation>
    <scope>NUCLEOTIDE SEQUENCE [LARGE SCALE GENOMIC DNA]</scope>
    <source>
        <strain evidence="3">SpSt-1220</strain>
    </source>
</reference>